<dbReference type="Proteomes" id="UP000715781">
    <property type="component" value="Unassembled WGS sequence"/>
</dbReference>
<keyword evidence="2 5" id="KW-0812">Transmembrane</keyword>
<dbReference type="InterPro" id="IPR044878">
    <property type="entry name" value="UbiA_sf"/>
</dbReference>
<evidence type="ECO:0000256" key="4">
    <source>
        <dbReference type="ARBA" id="ARBA00023136"/>
    </source>
</evidence>
<dbReference type="GO" id="GO:0016020">
    <property type="term" value="C:membrane"/>
    <property type="evidence" value="ECO:0007669"/>
    <property type="project" value="UniProtKB-SubCell"/>
</dbReference>
<feature type="transmembrane region" description="Helical" evidence="5">
    <location>
        <begin position="258"/>
        <end position="278"/>
    </location>
</feature>
<dbReference type="InterPro" id="IPR050475">
    <property type="entry name" value="Prenyltransferase_related"/>
</dbReference>
<organism evidence="6 7">
    <name type="scientific">Mojavia pulchra JT2-VF2</name>
    <dbReference type="NCBI Taxonomy" id="287848"/>
    <lineage>
        <taxon>Bacteria</taxon>
        <taxon>Bacillati</taxon>
        <taxon>Cyanobacteriota</taxon>
        <taxon>Cyanophyceae</taxon>
        <taxon>Nostocales</taxon>
        <taxon>Nostocaceae</taxon>
    </lineage>
</organism>
<reference evidence="6" key="1">
    <citation type="submission" date="2021-05" db="EMBL/GenBank/DDBJ databases">
        <authorList>
            <person name="Pietrasiak N."/>
            <person name="Ward R."/>
            <person name="Stajich J.E."/>
            <person name="Kurbessoian T."/>
        </authorList>
    </citation>
    <scope>NUCLEOTIDE SEQUENCE</scope>
    <source>
        <strain evidence="6">JT2-VF2</strain>
    </source>
</reference>
<feature type="transmembrane region" description="Helical" evidence="5">
    <location>
        <begin position="290"/>
        <end position="311"/>
    </location>
</feature>
<sequence length="312" mass="33990">MSEQLHMNKKAVASTSASVQNASASAEEDKKIRLIRDLAQLFRLPVAIVAAITGCATIYALNSAASLQQYLLTATILVFTHSAACAINDYWDVDKDRIDHPQRPLPSGRLSPVAVWWTALILFIGAASAAIPLGISCLILVTVSSILLWNYSHILLQSGIFANFIVATITAAVIFLGSLVVNRPGAMLYPIWFLFFYILAKEIIWDLHDTAGDRSQGIVTIANTWGKETAFWIAWGLMGTLIVSIPIAPLLLPMTHPLLFLVFSTAMMLSVTIALLRYQQQGSVSAYEGFVFWDRIGMLLGVVGLLGTAPIL</sequence>
<evidence type="ECO:0000313" key="6">
    <source>
        <dbReference type="EMBL" id="MBW4564541.1"/>
    </source>
</evidence>
<dbReference type="GO" id="GO:0016765">
    <property type="term" value="F:transferase activity, transferring alkyl or aryl (other than methyl) groups"/>
    <property type="evidence" value="ECO:0007669"/>
    <property type="project" value="InterPro"/>
</dbReference>
<keyword evidence="3 5" id="KW-1133">Transmembrane helix</keyword>
<feature type="transmembrane region" description="Helical" evidence="5">
    <location>
        <begin position="187"/>
        <end position="208"/>
    </location>
</feature>
<dbReference type="CDD" id="cd13961">
    <property type="entry name" value="PT_UbiA_DGGGPS"/>
    <property type="match status" value="1"/>
</dbReference>
<dbReference type="Pfam" id="PF01040">
    <property type="entry name" value="UbiA"/>
    <property type="match status" value="1"/>
</dbReference>
<dbReference type="Gene3D" id="1.10.357.140">
    <property type="entry name" value="UbiA prenyltransferase"/>
    <property type="match status" value="1"/>
</dbReference>
<proteinExistence type="predicted"/>
<reference evidence="6" key="2">
    <citation type="journal article" date="2022" name="Microbiol. Resour. Announc.">
        <title>Metagenome Sequencing to Explore Phylogenomics of Terrestrial Cyanobacteria.</title>
        <authorList>
            <person name="Ward R.D."/>
            <person name="Stajich J.E."/>
            <person name="Johansen J.R."/>
            <person name="Huntemann M."/>
            <person name="Clum A."/>
            <person name="Foster B."/>
            <person name="Foster B."/>
            <person name="Roux S."/>
            <person name="Palaniappan K."/>
            <person name="Varghese N."/>
            <person name="Mukherjee S."/>
            <person name="Reddy T.B.K."/>
            <person name="Daum C."/>
            <person name="Copeland A."/>
            <person name="Chen I.A."/>
            <person name="Ivanova N.N."/>
            <person name="Kyrpides N.C."/>
            <person name="Shapiro N."/>
            <person name="Eloe-Fadrosh E.A."/>
            <person name="Pietrasiak N."/>
        </authorList>
    </citation>
    <scope>NUCLEOTIDE SEQUENCE</scope>
    <source>
        <strain evidence="6">JT2-VF2</strain>
    </source>
</reference>
<dbReference type="InterPro" id="IPR000537">
    <property type="entry name" value="UbiA_prenyltransferase"/>
</dbReference>
<comment type="caution">
    <text evidence="6">The sequence shown here is derived from an EMBL/GenBank/DDBJ whole genome shotgun (WGS) entry which is preliminary data.</text>
</comment>
<comment type="subcellular location">
    <subcellularLocation>
        <location evidence="1">Membrane</location>
        <topology evidence="1">Multi-pass membrane protein</topology>
    </subcellularLocation>
</comment>
<feature type="transmembrane region" description="Helical" evidence="5">
    <location>
        <begin position="115"/>
        <end position="148"/>
    </location>
</feature>
<evidence type="ECO:0000256" key="2">
    <source>
        <dbReference type="ARBA" id="ARBA00022692"/>
    </source>
</evidence>
<feature type="transmembrane region" description="Helical" evidence="5">
    <location>
        <begin position="42"/>
        <end position="61"/>
    </location>
</feature>
<accession>A0A951UIY3</accession>
<keyword evidence="4 5" id="KW-0472">Membrane</keyword>
<evidence type="ECO:0000256" key="3">
    <source>
        <dbReference type="ARBA" id="ARBA00022989"/>
    </source>
</evidence>
<evidence type="ECO:0000256" key="5">
    <source>
        <dbReference type="SAM" id="Phobius"/>
    </source>
</evidence>
<protein>
    <submittedName>
        <fullName evidence="6">Geranylgeranylglycerol-phosphate geranylgeranyltransferase</fullName>
    </submittedName>
</protein>
<evidence type="ECO:0000256" key="1">
    <source>
        <dbReference type="ARBA" id="ARBA00004141"/>
    </source>
</evidence>
<dbReference type="AlphaFoldDB" id="A0A951UIY3"/>
<dbReference type="EMBL" id="JAHHHN010000023">
    <property type="protein sequence ID" value="MBW4564541.1"/>
    <property type="molecule type" value="Genomic_DNA"/>
</dbReference>
<name>A0A951UIY3_9NOST</name>
<feature type="transmembrane region" description="Helical" evidence="5">
    <location>
        <begin position="160"/>
        <end position="181"/>
    </location>
</feature>
<feature type="transmembrane region" description="Helical" evidence="5">
    <location>
        <begin position="229"/>
        <end position="252"/>
    </location>
</feature>
<evidence type="ECO:0000313" key="7">
    <source>
        <dbReference type="Proteomes" id="UP000715781"/>
    </source>
</evidence>
<dbReference type="PANTHER" id="PTHR42723">
    <property type="entry name" value="CHLOROPHYLL SYNTHASE"/>
    <property type="match status" value="1"/>
</dbReference>
<gene>
    <name evidence="6" type="ORF">KME32_26090</name>
</gene>
<dbReference type="PANTHER" id="PTHR42723:SF1">
    <property type="entry name" value="CHLOROPHYLL SYNTHASE, CHLOROPLASTIC"/>
    <property type="match status" value="1"/>
</dbReference>